<keyword evidence="1" id="KW-0472">Membrane</keyword>
<protein>
    <submittedName>
        <fullName evidence="2">Uncharacterized protein</fullName>
    </submittedName>
</protein>
<dbReference type="RefSeq" id="WP_283344853.1">
    <property type="nucleotide sequence ID" value="NZ_JASHIF010000009.1"/>
</dbReference>
<keyword evidence="3" id="KW-1185">Reference proteome</keyword>
<evidence type="ECO:0000313" key="3">
    <source>
        <dbReference type="Proteomes" id="UP001236507"/>
    </source>
</evidence>
<evidence type="ECO:0000256" key="1">
    <source>
        <dbReference type="SAM" id="Phobius"/>
    </source>
</evidence>
<dbReference type="EMBL" id="JASHIF010000009">
    <property type="protein sequence ID" value="MDI9860027.1"/>
    <property type="molecule type" value="Genomic_DNA"/>
</dbReference>
<sequence length="227" mass="27010">MKKKVVKEMYGRPKIAPLMYDKITFSELSSTFKEFNQRKLNNYFEDDCFTGIKNNYGKNELRESLWNTDGGFRYGLIEFFNSEFISIYLYIPYEYDEFYMPEDLIGPYKELVSKEKFDEICQKLAKIDAVFELKMYPVGKKEFIFFFTITYCIAKLTDGLIIMDNVWFGDLKDDIVIKQVYDVDMLEELLIHWVFSPPSSSKHPTKNNFFTNVKQQIALYLKEKMGF</sequence>
<proteinExistence type="predicted"/>
<name>A0ABT6Y8Y1_9BACT</name>
<evidence type="ECO:0000313" key="2">
    <source>
        <dbReference type="EMBL" id="MDI9860027.1"/>
    </source>
</evidence>
<keyword evidence="1" id="KW-1133">Transmembrane helix</keyword>
<reference evidence="2 3" key="1">
    <citation type="submission" date="2023-05" db="EMBL/GenBank/DDBJ databases">
        <title>Novel species of genus Flectobacillus isolated from stream in China.</title>
        <authorList>
            <person name="Lu H."/>
        </authorList>
    </citation>
    <scope>NUCLEOTIDE SEQUENCE [LARGE SCALE GENOMIC DNA]</scope>
    <source>
        <strain evidence="2 3">KCTC 42575</strain>
    </source>
</reference>
<dbReference type="Proteomes" id="UP001236507">
    <property type="component" value="Unassembled WGS sequence"/>
</dbReference>
<accession>A0ABT6Y8Y1</accession>
<comment type="caution">
    <text evidence="2">The sequence shown here is derived from an EMBL/GenBank/DDBJ whole genome shotgun (WGS) entry which is preliminary data.</text>
</comment>
<gene>
    <name evidence="2" type="ORF">QM524_12470</name>
</gene>
<organism evidence="2 3">
    <name type="scientific">Flectobacillus roseus</name>
    <dbReference type="NCBI Taxonomy" id="502259"/>
    <lineage>
        <taxon>Bacteria</taxon>
        <taxon>Pseudomonadati</taxon>
        <taxon>Bacteroidota</taxon>
        <taxon>Cytophagia</taxon>
        <taxon>Cytophagales</taxon>
        <taxon>Flectobacillaceae</taxon>
        <taxon>Flectobacillus</taxon>
    </lineage>
</organism>
<feature type="transmembrane region" description="Helical" evidence="1">
    <location>
        <begin position="143"/>
        <end position="163"/>
    </location>
</feature>
<keyword evidence="1" id="KW-0812">Transmembrane</keyword>